<name>A0ABR2DAJ3_9ROSI</name>
<dbReference type="Proteomes" id="UP001472677">
    <property type="component" value="Unassembled WGS sequence"/>
</dbReference>
<organism evidence="1 2">
    <name type="scientific">Hibiscus sabdariffa</name>
    <name type="common">roselle</name>
    <dbReference type="NCBI Taxonomy" id="183260"/>
    <lineage>
        <taxon>Eukaryota</taxon>
        <taxon>Viridiplantae</taxon>
        <taxon>Streptophyta</taxon>
        <taxon>Embryophyta</taxon>
        <taxon>Tracheophyta</taxon>
        <taxon>Spermatophyta</taxon>
        <taxon>Magnoliopsida</taxon>
        <taxon>eudicotyledons</taxon>
        <taxon>Gunneridae</taxon>
        <taxon>Pentapetalae</taxon>
        <taxon>rosids</taxon>
        <taxon>malvids</taxon>
        <taxon>Malvales</taxon>
        <taxon>Malvaceae</taxon>
        <taxon>Malvoideae</taxon>
        <taxon>Hibiscus</taxon>
    </lineage>
</organism>
<gene>
    <name evidence="1" type="ORF">V6N12_047321</name>
</gene>
<sequence>MAGDSTVLFHSSDNMNGVLSGDVSPAYLVTKKKSARPIDGGLQPVEEQRGNDTWCLEQAKLSTMADYFYQDLFASLGVDGHEYTVRSYFPVVP</sequence>
<comment type="caution">
    <text evidence="1">The sequence shown here is derived from an EMBL/GenBank/DDBJ whole genome shotgun (WGS) entry which is preliminary data.</text>
</comment>
<accession>A0ABR2DAJ3</accession>
<evidence type="ECO:0000313" key="1">
    <source>
        <dbReference type="EMBL" id="KAK8533919.1"/>
    </source>
</evidence>
<keyword evidence="2" id="KW-1185">Reference proteome</keyword>
<protein>
    <submittedName>
        <fullName evidence="1">Uncharacterized protein</fullName>
    </submittedName>
</protein>
<dbReference type="EMBL" id="JBBPBM010000032">
    <property type="protein sequence ID" value="KAK8533919.1"/>
    <property type="molecule type" value="Genomic_DNA"/>
</dbReference>
<reference evidence="1 2" key="1">
    <citation type="journal article" date="2024" name="G3 (Bethesda)">
        <title>Genome assembly of Hibiscus sabdariffa L. provides insights into metabolisms of medicinal natural products.</title>
        <authorList>
            <person name="Kim T."/>
        </authorList>
    </citation>
    <scope>NUCLEOTIDE SEQUENCE [LARGE SCALE GENOMIC DNA]</scope>
    <source>
        <strain evidence="1">TK-2024</strain>
        <tissue evidence="1">Old leaves</tissue>
    </source>
</reference>
<proteinExistence type="predicted"/>
<evidence type="ECO:0000313" key="2">
    <source>
        <dbReference type="Proteomes" id="UP001472677"/>
    </source>
</evidence>